<gene>
    <name evidence="1" type="ORF">NQ176_g8655</name>
</gene>
<evidence type="ECO:0000313" key="1">
    <source>
        <dbReference type="EMBL" id="KAJ2969450.1"/>
    </source>
</evidence>
<protein>
    <submittedName>
        <fullName evidence="1">Uncharacterized protein</fullName>
    </submittedName>
</protein>
<keyword evidence="2" id="KW-1185">Reference proteome</keyword>
<dbReference type="EMBL" id="JANJQO010001742">
    <property type="protein sequence ID" value="KAJ2969450.1"/>
    <property type="molecule type" value="Genomic_DNA"/>
</dbReference>
<dbReference type="Proteomes" id="UP001143910">
    <property type="component" value="Unassembled WGS sequence"/>
</dbReference>
<reference evidence="1" key="1">
    <citation type="submission" date="2022-08" db="EMBL/GenBank/DDBJ databases">
        <title>Genome Sequence of Lecanicillium fungicola.</title>
        <authorList>
            <person name="Buettner E."/>
        </authorList>
    </citation>
    <scope>NUCLEOTIDE SEQUENCE</scope>
    <source>
        <strain evidence="1">Babe33</strain>
    </source>
</reference>
<accession>A0ACC1MR59</accession>
<evidence type="ECO:0000313" key="2">
    <source>
        <dbReference type="Proteomes" id="UP001143910"/>
    </source>
</evidence>
<comment type="caution">
    <text evidence="1">The sequence shown here is derived from an EMBL/GenBank/DDBJ whole genome shotgun (WGS) entry which is preliminary data.</text>
</comment>
<name>A0ACC1MR59_9HYPO</name>
<proteinExistence type="predicted"/>
<sequence length="390" mass="43355">MRTTTRVAMPAFVNSNALEWPARLLEFTYPEKIVLGRMTQMQAFKDVDDLQARDSLIGQLVSLAGDLGLSKLPSNKIQGAFTSPICTDPLSRELNIERPDAMGFATGGLAALVAYWMFSTDVFDAQHSIPDFHIFSNHHSLLKDFLEGGPQEQITSNPGTVEALLVMGIWLHTHSRLLATSSEAEDDFMSYHHLLTLIAVFHTNPRVRQSAITLAGLVLHAAPEEDRLSILEDLLENCMFSSLQSCAVSWFKDEIISARHSTKESRSSRFATAECLEKLQYALFPDLTRLQDERQDTDALLEFWMQAWPFQLQVANFAVFIFGENYKDMAPAGMAAAIEHRYVEPLLHLATVLRGSTNESLETSAPQSGPGQLLGTLDILTDTLGRVALQ</sequence>
<organism evidence="1 2">
    <name type="scientific">Zarea fungicola</name>
    <dbReference type="NCBI Taxonomy" id="93591"/>
    <lineage>
        <taxon>Eukaryota</taxon>
        <taxon>Fungi</taxon>
        <taxon>Dikarya</taxon>
        <taxon>Ascomycota</taxon>
        <taxon>Pezizomycotina</taxon>
        <taxon>Sordariomycetes</taxon>
        <taxon>Hypocreomycetidae</taxon>
        <taxon>Hypocreales</taxon>
        <taxon>Cordycipitaceae</taxon>
        <taxon>Zarea</taxon>
    </lineage>
</organism>